<dbReference type="InterPro" id="IPR004813">
    <property type="entry name" value="OPT"/>
</dbReference>
<dbReference type="GO" id="GO:0015031">
    <property type="term" value="P:protein transport"/>
    <property type="evidence" value="ECO:0007669"/>
    <property type="project" value="UniProtKB-KW"/>
</dbReference>
<keyword evidence="3" id="KW-0813">Transport</keyword>
<evidence type="ECO:0000256" key="7">
    <source>
        <dbReference type="ARBA" id="ARBA00022989"/>
    </source>
</evidence>
<proteinExistence type="inferred from homology"/>
<feature type="transmembrane region" description="Helical" evidence="9">
    <location>
        <begin position="275"/>
        <end position="296"/>
    </location>
</feature>
<keyword evidence="4 9" id="KW-0812">Transmembrane</keyword>
<keyword evidence="6" id="KW-0653">Protein transport</keyword>
<feature type="transmembrane region" description="Helical" evidence="9">
    <location>
        <begin position="774"/>
        <end position="792"/>
    </location>
</feature>
<feature type="transmembrane region" description="Helical" evidence="9">
    <location>
        <begin position="551"/>
        <end position="571"/>
    </location>
</feature>
<keyword evidence="7 9" id="KW-1133">Transmembrane helix</keyword>
<sequence length="871" mass="99796">MIVEEKNDINLESVDVGLGSGHKLEFSLTDDQINFILTRLDLEGLDSQMDLPRTAEVMIDRVDAMDESDAVKILEQAIIDHEGDVNLPTEVYDLLVALAQNPKSTSTDIYETPSLVTPDSKHYLTVSDWSLQVRLEAALIAYYSPYQEVRAVTTPYDDEEIPCETFRVYFLGLIWMAAGTFINEFFSQRQPRIILDPSVVQLFLLPCGRFLQYALPKWKFKVWRYTFDLNPGPWSHKEQMLATIFYTVSSTPNYAHFNIHIQRMKVYFDNEWATYGYQTLLLLCTNFMGFGFCGILRRFAVYPVQAMWPTLMPTLALNNALTQPEKRQNINGWTISRYRFFFIIFIFSFCYFWLPGYLFGALSNFNWITWIAPNNFNVATITGMVTGLGLNPIPSLDWNILDFNNALTIPLYSQANQCLGTLLGFFIITGMYYTNSYWSAYMPVNPVRIFNNKGVQYPVKRILNENNLFDQTKYEQVGPPYFTASGLVRYCTLFIMYPFAVIYEIGLNYRVIWRSFKDAASSIRHYHRSTYEGLNDPQSNLMKRYSEVPDAVFLVVLLISIILAIICVKIYPVDSPVWTIFFAIGINIVFLVPLITIAAATGYNFTHNVIIELLVGLAAPGNGSALNFTKALGFNIEAQAQQYISDQKMAHYVKIPPWAAFRCQMISVLVHSFVGLGVINFQIDSIKNYCEPRNKLRFTCPGVNRFFNATIQWGVIGPRKVFQVYPILPWCFLIGILLPIPCLLIKKYLPKRYVKYFQPTLIIGGIQIYTPFNISYYVGGLYLSIASMWYLRTRFPAFWSKYNYLFSGGMSAGVTFGAVIIYFSVQYHEKTLDWWGNTVSRAGLDGVGRSRLNATLHAPDGYFGLRKGHFP</sequence>
<comment type="subcellular location">
    <subcellularLocation>
        <location evidence="1">Membrane</location>
        <topology evidence="1">Multi-pass membrane protein</topology>
    </subcellularLocation>
</comment>
<evidence type="ECO:0000256" key="4">
    <source>
        <dbReference type="ARBA" id="ARBA00022692"/>
    </source>
</evidence>
<feature type="transmembrane region" description="Helical" evidence="9">
    <location>
        <begin position="487"/>
        <end position="507"/>
    </location>
</feature>
<evidence type="ECO:0000256" key="8">
    <source>
        <dbReference type="ARBA" id="ARBA00023136"/>
    </source>
</evidence>
<feature type="transmembrane region" description="Helical" evidence="9">
    <location>
        <begin position="804"/>
        <end position="825"/>
    </location>
</feature>
<comment type="similarity">
    <text evidence="2">Belongs to the oligopeptide OPT transporter family.</text>
</comment>
<feature type="transmembrane region" description="Helical" evidence="9">
    <location>
        <begin position="340"/>
        <end position="361"/>
    </location>
</feature>
<evidence type="ECO:0000256" key="3">
    <source>
        <dbReference type="ARBA" id="ARBA00022448"/>
    </source>
</evidence>
<keyword evidence="8 9" id="KW-0472">Membrane</keyword>
<feature type="transmembrane region" description="Helical" evidence="9">
    <location>
        <begin position="727"/>
        <end position="745"/>
    </location>
</feature>
<dbReference type="NCBIfam" id="TIGR00728">
    <property type="entry name" value="OPT_sfam"/>
    <property type="match status" value="1"/>
</dbReference>
<dbReference type="Proteomes" id="UP000094285">
    <property type="component" value="Unassembled WGS sequence"/>
</dbReference>
<evidence type="ECO:0000256" key="1">
    <source>
        <dbReference type="ARBA" id="ARBA00004141"/>
    </source>
</evidence>
<evidence type="ECO:0000313" key="11">
    <source>
        <dbReference type="Proteomes" id="UP000094285"/>
    </source>
</evidence>
<organism evidence="10 11">
    <name type="scientific">Suhomyces tanzawaensis NRRL Y-17324</name>
    <dbReference type="NCBI Taxonomy" id="984487"/>
    <lineage>
        <taxon>Eukaryota</taxon>
        <taxon>Fungi</taxon>
        <taxon>Dikarya</taxon>
        <taxon>Ascomycota</taxon>
        <taxon>Saccharomycotina</taxon>
        <taxon>Pichiomycetes</taxon>
        <taxon>Debaryomycetaceae</taxon>
        <taxon>Suhomyces</taxon>
    </lineage>
</organism>
<dbReference type="Pfam" id="PF03169">
    <property type="entry name" value="OPT"/>
    <property type="match status" value="1"/>
</dbReference>
<keyword evidence="5" id="KW-0571">Peptide transport</keyword>
<dbReference type="RefSeq" id="XP_020064526.1">
    <property type="nucleotide sequence ID" value="XM_020210912.1"/>
</dbReference>
<dbReference type="AlphaFoldDB" id="A0A1E4SIS7"/>
<feature type="transmembrane region" description="Helical" evidence="9">
    <location>
        <begin position="577"/>
        <end position="600"/>
    </location>
</feature>
<evidence type="ECO:0000256" key="9">
    <source>
        <dbReference type="SAM" id="Phobius"/>
    </source>
</evidence>
<protein>
    <submittedName>
        <fullName evidence="10">OPT-domain-containing protein</fullName>
    </submittedName>
</protein>
<feature type="transmembrane region" description="Helical" evidence="9">
    <location>
        <begin position="411"/>
        <end position="433"/>
    </location>
</feature>
<accession>A0A1E4SIS7</accession>
<evidence type="ECO:0000313" key="10">
    <source>
        <dbReference type="EMBL" id="ODV79404.1"/>
    </source>
</evidence>
<evidence type="ECO:0000256" key="5">
    <source>
        <dbReference type="ARBA" id="ARBA00022856"/>
    </source>
</evidence>
<name>A0A1E4SIS7_9ASCO</name>
<dbReference type="PANTHER" id="PTHR22601">
    <property type="entry name" value="ISP4 LIKE PROTEIN"/>
    <property type="match status" value="1"/>
</dbReference>
<evidence type="ECO:0000256" key="2">
    <source>
        <dbReference type="ARBA" id="ARBA00008807"/>
    </source>
</evidence>
<dbReference type="GO" id="GO:0016020">
    <property type="term" value="C:membrane"/>
    <property type="evidence" value="ECO:0007669"/>
    <property type="project" value="UniProtKB-SubCell"/>
</dbReference>
<reference evidence="11" key="1">
    <citation type="submission" date="2016-05" db="EMBL/GenBank/DDBJ databases">
        <title>Comparative genomics of biotechnologically important yeasts.</title>
        <authorList>
            <consortium name="DOE Joint Genome Institute"/>
            <person name="Riley R."/>
            <person name="Haridas S."/>
            <person name="Wolfe K.H."/>
            <person name="Lopes M.R."/>
            <person name="Hittinger C.T."/>
            <person name="Goker M."/>
            <person name="Salamov A."/>
            <person name="Wisecaver J."/>
            <person name="Long T.M."/>
            <person name="Aerts A.L."/>
            <person name="Barry K."/>
            <person name="Choi C."/>
            <person name="Clum A."/>
            <person name="Coughlan A.Y."/>
            <person name="Deshpande S."/>
            <person name="Douglass A.P."/>
            <person name="Hanson S.J."/>
            <person name="Klenk H.-P."/>
            <person name="Labutti K."/>
            <person name="Lapidus A."/>
            <person name="Lindquist E."/>
            <person name="Lipzen A."/>
            <person name="Meier-Kolthoff J.P."/>
            <person name="Ohm R.A."/>
            <person name="Otillar R.P."/>
            <person name="Pangilinan J."/>
            <person name="Peng Y."/>
            <person name="Rokas A."/>
            <person name="Rosa C.A."/>
            <person name="Scheuner C."/>
            <person name="Sibirny A.A."/>
            <person name="Slot J.C."/>
            <person name="Stielow J.B."/>
            <person name="Sun H."/>
            <person name="Kurtzman C.P."/>
            <person name="Blackwell M."/>
            <person name="Grigoriev I.V."/>
            <person name="Jeffries T.W."/>
        </authorList>
    </citation>
    <scope>NUCLEOTIDE SEQUENCE [LARGE SCALE GENOMIC DNA]</scope>
    <source>
        <strain evidence="11">NRRL Y-17324</strain>
    </source>
</reference>
<gene>
    <name evidence="10" type="ORF">CANTADRAFT_6533</name>
</gene>
<dbReference type="EMBL" id="KV453912">
    <property type="protein sequence ID" value="ODV79404.1"/>
    <property type="molecule type" value="Genomic_DNA"/>
</dbReference>
<dbReference type="GeneID" id="30985048"/>
<dbReference type="NCBIfam" id="TIGR00727">
    <property type="entry name" value="ISP4_OPT"/>
    <property type="match status" value="1"/>
</dbReference>
<keyword evidence="11" id="KW-1185">Reference proteome</keyword>
<dbReference type="GO" id="GO:0035673">
    <property type="term" value="F:oligopeptide transmembrane transporter activity"/>
    <property type="evidence" value="ECO:0007669"/>
    <property type="project" value="InterPro"/>
</dbReference>
<feature type="transmembrane region" description="Helical" evidence="9">
    <location>
        <begin position="367"/>
        <end position="390"/>
    </location>
</feature>
<dbReference type="OrthoDB" id="9986677at2759"/>
<dbReference type="InterPro" id="IPR004648">
    <property type="entry name" value="Oligpept_transpt"/>
</dbReference>
<evidence type="ECO:0000256" key="6">
    <source>
        <dbReference type="ARBA" id="ARBA00022927"/>
    </source>
</evidence>